<evidence type="ECO:0000313" key="4">
    <source>
        <dbReference type="EMBL" id="CAB4831153.1"/>
    </source>
</evidence>
<dbReference type="EMBL" id="CAFBIY010000055">
    <property type="protein sequence ID" value="CAB4850479.1"/>
    <property type="molecule type" value="Genomic_DNA"/>
</dbReference>
<evidence type="ECO:0000313" key="3">
    <source>
        <dbReference type="EMBL" id="CAB4712106.1"/>
    </source>
</evidence>
<dbReference type="EMBL" id="CAEZYF010000003">
    <property type="protein sequence ID" value="CAB4712106.1"/>
    <property type="molecule type" value="Genomic_DNA"/>
</dbReference>
<sequence length="64" mass="7016">MNIHAKVGDEIVVDNMSAGHPPRKGEVLEVVGEGDAQHYRVRWDDGHTSVFFPASTAHAVHLAR</sequence>
<dbReference type="Gene3D" id="2.30.30.440">
    <property type="entry name" value="Domain of unknown function DUF1918"/>
    <property type="match status" value="1"/>
</dbReference>
<dbReference type="Pfam" id="PF08940">
    <property type="entry name" value="DUF1918"/>
    <property type="match status" value="1"/>
</dbReference>
<dbReference type="EMBL" id="CAFBMT010000003">
    <property type="protein sequence ID" value="CAB4919699.1"/>
    <property type="molecule type" value="Genomic_DNA"/>
</dbReference>
<dbReference type="EMBL" id="CAFAAV010000188">
    <property type="protein sequence ID" value="CAB4831153.1"/>
    <property type="molecule type" value="Genomic_DNA"/>
</dbReference>
<dbReference type="EMBL" id="CAFBOL010000030">
    <property type="protein sequence ID" value="CAB4988988.1"/>
    <property type="molecule type" value="Genomic_DNA"/>
</dbReference>
<reference evidence="7" key="1">
    <citation type="submission" date="2020-05" db="EMBL/GenBank/DDBJ databases">
        <authorList>
            <person name="Chiriac C."/>
            <person name="Salcher M."/>
            <person name="Ghai R."/>
            <person name="Kavagutti S V."/>
        </authorList>
    </citation>
    <scope>NUCLEOTIDE SEQUENCE</scope>
</reference>
<evidence type="ECO:0000313" key="5">
    <source>
        <dbReference type="EMBL" id="CAB4850479.1"/>
    </source>
</evidence>
<feature type="domain" description="DUF1918" evidence="1">
    <location>
        <begin position="4"/>
        <end position="58"/>
    </location>
</feature>
<dbReference type="InterPro" id="IPR015035">
    <property type="entry name" value="DUF1918"/>
</dbReference>
<gene>
    <name evidence="3" type="ORF">UFOPK2656_00741</name>
    <name evidence="4" type="ORF">UFOPK3099_02100</name>
    <name evidence="5" type="ORF">UFOPK3267_01199</name>
    <name evidence="6" type="ORF">UFOPK3651_00779</name>
    <name evidence="7" type="ORF">UFOPK3931_01353</name>
    <name evidence="2" type="ORF">UFOPK4189_00739</name>
</gene>
<evidence type="ECO:0000313" key="6">
    <source>
        <dbReference type="EMBL" id="CAB4919699.1"/>
    </source>
</evidence>
<evidence type="ECO:0000259" key="1">
    <source>
        <dbReference type="Pfam" id="PF08940"/>
    </source>
</evidence>
<accession>A0A6J7N9C0</accession>
<evidence type="ECO:0000313" key="7">
    <source>
        <dbReference type="EMBL" id="CAB4988988.1"/>
    </source>
</evidence>
<organism evidence="7">
    <name type="scientific">freshwater metagenome</name>
    <dbReference type="NCBI Taxonomy" id="449393"/>
    <lineage>
        <taxon>unclassified sequences</taxon>
        <taxon>metagenomes</taxon>
        <taxon>ecological metagenomes</taxon>
    </lineage>
</organism>
<dbReference type="EMBL" id="CAESGF010000003">
    <property type="protein sequence ID" value="CAB4362952.1"/>
    <property type="molecule type" value="Genomic_DNA"/>
</dbReference>
<dbReference type="SUPFAM" id="SSF50118">
    <property type="entry name" value="Cell growth inhibitor/plasmid maintenance toxic component"/>
    <property type="match status" value="1"/>
</dbReference>
<proteinExistence type="predicted"/>
<protein>
    <submittedName>
        <fullName evidence="7">Unannotated protein</fullName>
    </submittedName>
</protein>
<evidence type="ECO:0000313" key="2">
    <source>
        <dbReference type="EMBL" id="CAB4362952.1"/>
    </source>
</evidence>
<dbReference type="AlphaFoldDB" id="A0A6J7N9C0"/>
<name>A0A6J7N9C0_9ZZZZ</name>